<dbReference type="EMBL" id="CP013140">
    <property type="protein sequence ID" value="ALN60752.1"/>
    <property type="molecule type" value="Genomic_DNA"/>
</dbReference>
<proteinExistence type="predicted"/>
<organism evidence="2 3">
    <name type="scientific">Lysobacter enzymogenes</name>
    <dbReference type="NCBI Taxonomy" id="69"/>
    <lineage>
        <taxon>Bacteria</taxon>
        <taxon>Pseudomonadati</taxon>
        <taxon>Pseudomonadota</taxon>
        <taxon>Gammaproteobacteria</taxon>
        <taxon>Lysobacterales</taxon>
        <taxon>Lysobacteraceae</taxon>
        <taxon>Lysobacter</taxon>
    </lineage>
</organism>
<dbReference type="STRING" id="69.GLE_5411"/>
<dbReference type="KEGG" id="lez:GLE_5411"/>
<sequence length="56" mass="6115">MPAGAVPHVARLHASQRQDSRPAQSVTSPRRRNRNIRGQGKATRTDSPAASRALDR</sequence>
<dbReference type="AlphaFoldDB" id="A0A0S2DQH2"/>
<protein>
    <submittedName>
        <fullName evidence="2">Uncharacterized protein</fullName>
    </submittedName>
</protein>
<gene>
    <name evidence="2" type="ORF">GLE_5411</name>
</gene>
<evidence type="ECO:0000256" key="1">
    <source>
        <dbReference type="SAM" id="MobiDB-lite"/>
    </source>
</evidence>
<evidence type="ECO:0000313" key="3">
    <source>
        <dbReference type="Proteomes" id="UP000061569"/>
    </source>
</evidence>
<dbReference type="Proteomes" id="UP000061569">
    <property type="component" value="Chromosome"/>
</dbReference>
<accession>A0A0S2DQH2</accession>
<name>A0A0S2DQH2_LYSEN</name>
<feature type="region of interest" description="Disordered" evidence="1">
    <location>
        <begin position="1"/>
        <end position="56"/>
    </location>
</feature>
<feature type="compositionally biased region" description="Polar residues" evidence="1">
    <location>
        <begin position="15"/>
        <end position="28"/>
    </location>
</feature>
<reference evidence="2 3" key="1">
    <citation type="submission" date="2015-11" db="EMBL/GenBank/DDBJ databases">
        <title>Genome sequences of Lysobacter enzymogenes strain C3 and Lysobacter antibioticus ATCC 29479.</title>
        <authorList>
            <person name="Kobayashi D.Y."/>
        </authorList>
    </citation>
    <scope>NUCLEOTIDE SEQUENCE [LARGE SCALE GENOMIC DNA]</scope>
    <source>
        <strain evidence="2 3">C3</strain>
    </source>
</reference>
<dbReference type="PATRIC" id="fig|69.6.peg.5326"/>
<evidence type="ECO:0000313" key="2">
    <source>
        <dbReference type="EMBL" id="ALN60752.1"/>
    </source>
</evidence>